<feature type="domain" description="C2H2-type" evidence="9">
    <location>
        <begin position="305"/>
        <end position="331"/>
    </location>
</feature>
<evidence type="ECO:0000256" key="6">
    <source>
        <dbReference type="ARBA" id="ARBA00023242"/>
    </source>
</evidence>
<name>A0ABM1EVS2_PRICU</name>
<dbReference type="RefSeq" id="XP_014676293.1">
    <property type="nucleotide sequence ID" value="XM_014820807.1"/>
</dbReference>
<dbReference type="PROSITE" id="PS00028">
    <property type="entry name" value="ZINC_FINGER_C2H2_1"/>
    <property type="match status" value="4"/>
</dbReference>
<evidence type="ECO:0000256" key="5">
    <source>
        <dbReference type="ARBA" id="ARBA00022833"/>
    </source>
</evidence>
<keyword evidence="5" id="KW-0862">Zinc</keyword>
<organism evidence="10 11">
    <name type="scientific">Priapulus caudatus</name>
    <name type="common">Priapulid worm</name>
    <dbReference type="NCBI Taxonomy" id="37621"/>
    <lineage>
        <taxon>Eukaryota</taxon>
        <taxon>Metazoa</taxon>
        <taxon>Ecdysozoa</taxon>
        <taxon>Scalidophora</taxon>
        <taxon>Priapulida</taxon>
        <taxon>Priapulimorpha</taxon>
        <taxon>Priapulimorphida</taxon>
        <taxon>Priapulidae</taxon>
        <taxon>Priapulus</taxon>
    </lineage>
</organism>
<accession>A0ABM1EVS2</accession>
<dbReference type="PANTHER" id="PTHR24394">
    <property type="entry name" value="ZINC FINGER PROTEIN"/>
    <property type="match status" value="1"/>
</dbReference>
<reference evidence="11" key="1">
    <citation type="submission" date="2025-08" db="UniProtKB">
        <authorList>
            <consortium name="RefSeq"/>
        </authorList>
    </citation>
    <scope>IDENTIFICATION</scope>
</reference>
<comment type="subcellular location">
    <subcellularLocation>
        <location evidence="1">Nucleus</location>
    </subcellularLocation>
</comment>
<dbReference type="Gene3D" id="3.30.160.60">
    <property type="entry name" value="Classic Zinc Finger"/>
    <property type="match status" value="2"/>
</dbReference>
<evidence type="ECO:0000256" key="7">
    <source>
        <dbReference type="PROSITE-ProRule" id="PRU00042"/>
    </source>
</evidence>
<dbReference type="GeneID" id="106816229"/>
<dbReference type="Proteomes" id="UP000695022">
    <property type="component" value="Unplaced"/>
</dbReference>
<dbReference type="SUPFAM" id="SSF57667">
    <property type="entry name" value="beta-beta-alpha zinc fingers"/>
    <property type="match status" value="2"/>
</dbReference>
<feature type="region of interest" description="Disordered" evidence="8">
    <location>
        <begin position="83"/>
        <end position="146"/>
    </location>
</feature>
<sequence length="331" mass="35653">MVRDANAPAGGAATTRMFYCDACPASYTHFDSLKRHRRGHEAARKGAPPRDKHTFACVVCGRVFATSLQRKSHLATTHCKVATQPDDKEAAPPPDSARKVAPPARARKMAPPSEASTNSAAGSSDSEEAATKTRHRDAAATRAAHRSPASTKAEWTCFVCKAVFPERRILNTHVYNNGHFPAMMATATMGVLITSHVPMATAAIDAVARGNHYLDERYDRPKSAGVYRNQVAPAAASPLTPQVTPPAFACGVCAGRAFDSWEALTVHMSLHTTCPINVIRVKREAGESDGDAPMAVGGGRFDTLYKCALCDEAFRTIEKYGVHMRTHHAQC</sequence>
<protein>
    <submittedName>
        <fullName evidence="11">Replication initiator 1-like</fullName>
    </submittedName>
</protein>
<dbReference type="SMART" id="SM00355">
    <property type="entry name" value="ZnF_C2H2"/>
    <property type="match status" value="5"/>
</dbReference>
<dbReference type="PANTHER" id="PTHR24394:SF29">
    <property type="entry name" value="MYONEURIN"/>
    <property type="match status" value="1"/>
</dbReference>
<dbReference type="Pfam" id="PF00096">
    <property type="entry name" value="zf-C2H2"/>
    <property type="match status" value="1"/>
</dbReference>
<evidence type="ECO:0000256" key="4">
    <source>
        <dbReference type="ARBA" id="ARBA00022771"/>
    </source>
</evidence>
<dbReference type="PROSITE" id="PS50157">
    <property type="entry name" value="ZINC_FINGER_C2H2_2"/>
    <property type="match status" value="3"/>
</dbReference>
<evidence type="ECO:0000259" key="9">
    <source>
        <dbReference type="PROSITE" id="PS50157"/>
    </source>
</evidence>
<keyword evidence="2" id="KW-0479">Metal-binding</keyword>
<evidence type="ECO:0000256" key="2">
    <source>
        <dbReference type="ARBA" id="ARBA00022723"/>
    </source>
</evidence>
<evidence type="ECO:0000256" key="3">
    <source>
        <dbReference type="ARBA" id="ARBA00022737"/>
    </source>
</evidence>
<keyword evidence="10" id="KW-1185">Reference proteome</keyword>
<evidence type="ECO:0000313" key="10">
    <source>
        <dbReference type="Proteomes" id="UP000695022"/>
    </source>
</evidence>
<gene>
    <name evidence="11" type="primary">LOC106816229</name>
</gene>
<dbReference type="Pfam" id="PF13894">
    <property type="entry name" value="zf-C2H2_4"/>
    <property type="match status" value="1"/>
</dbReference>
<dbReference type="InterPro" id="IPR013087">
    <property type="entry name" value="Znf_C2H2_type"/>
</dbReference>
<evidence type="ECO:0000313" key="11">
    <source>
        <dbReference type="RefSeq" id="XP_014676293.1"/>
    </source>
</evidence>
<evidence type="ECO:0000256" key="8">
    <source>
        <dbReference type="SAM" id="MobiDB-lite"/>
    </source>
</evidence>
<dbReference type="InterPro" id="IPR036236">
    <property type="entry name" value="Znf_C2H2_sf"/>
</dbReference>
<feature type="compositionally biased region" description="Low complexity" evidence="8">
    <location>
        <begin position="99"/>
        <end position="112"/>
    </location>
</feature>
<evidence type="ECO:0000256" key="1">
    <source>
        <dbReference type="ARBA" id="ARBA00004123"/>
    </source>
</evidence>
<keyword evidence="4 7" id="KW-0863">Zinc-finger</keyword>
<feature type="domain" description="C2H2-type" evidence="9">
    <location>
        <begin position="18"/>
        <end position="45"/>
    </location>
</feature>
<feature type="domain" description="C2H2-type" evidence="9">
    <location>
        <begin position="55"/>
        <end position="78"/>
    </location>
</feature>
<keyword evidence="6" id="KW-0539">Nucleus</keyword>
<keyword evidence="3" id="KW-0677">Repeat</keyword>
<proteinExistence type="predicted"/>